<protein>
    <submittedName>
        <fullName evidence="2">Uncharacterized protein</fullName>
    </submittedName>
</protein>
<dbReference type="EMBL" id="LXTW01000006">
    <property type="protein sequence ID" value="OBX86423.1"/>
    <property type="molecule type" value="Genomic_DNA"/>
</dbReference>
<evidence type="ECO:0000313" key="3">
    <source>
        <dbReference type="EMBL" id="QPT44427.1"/>
    </source>
</evidence>
<name>A0A1B8QQE2_MORNO</name>
<evidence type="ECO:0000313" key="2">
    <source>
        <dbReference type="EMBL" id="OBX86423.1"/>
    </source>
</evidence>
<feature type="compositionally biased region" description="Polar residues" evidence="1">
    <location>
        <begin position="148"/>
        <end position="162"/>
    </location>
</feature>
<dbReference type="STRING" id="478.A7456_09710"/>
<accession>A0A1B8QQE2</accession>
<evidence type="ECO:0000313" key="5">
    <source>
        <dbReference type="Proteomes" id="UP000594834"/>
    </source>
</evidence>
<dbReference type="Proteomes" id="UP000092575">
    <property type="component" value="Unassembled WGS sequence"/>
</dbReference>
<organism evidence="2 4">
    <name type="scientific">Moraxella nonliquefaciens</name>
    <dbReference type="NCBI Taxonomy" id="478"/>
    <lineage>
        <taxon>Bacteria</taxon>
        <taxon>Pseudomonadati</taxon>
        <taxon>Pseudomonadota</taxon>
        <taxon>Gammaproteobacteria</taxon>
        <taxon>Moraxellales</taxon>
        <taxon>Moraxellaceae</taxon>
        <taxon>Moraxella</taxon>
    </lineage>
</organism>
<proteinExistence type="predicted"/>
<reference evidence="2 4" key="1">
    <citation type="submission" date="2016-05" db="EMBL/GenBank/DDBJ databases">
        <title>Draft genome sequence of Moraxella nonliquefaciens CCUG 348T.</title>
        <authorList>
            <person name="Salva-Serra F."/>
            <person name="Engstrom-Jakobsson H."/>
            <person name="Thorell K."/>
            <person name="Gonzales-Siles L."/>
            <person name="Karlsson R."/>
            <person name="Boulund F."/>
            <person name="Engstrand L."/>
            <person name="Kristiansson E."/>
            <person name="Moore E."/>
        </authorList>
    </citation>
    <scope>NUCLEOTIDE SEQUENCE [LARGE SCALE GENOMIC DNA]</scope>
    <source>
        <strain evidence="2 4">CCUG 348</strain>
    </source>
</reference>
<feature type="region of interest" description="Disordered" evidence="1">
    <location>
        <begin position="143"/>
        <end position="162"/>
    </location>
</feature>
<dbReference type="EMBL" id="CP065728">
    <property type="protein sequence ID" value="QPT44427.1"/>
    <property type="molecule type" value="Genomic_DNA"/>
</dbReference>
<keyword evidence="5" id="KW-1185">Reference proteome</keyword>
<evidence type="ECO:0000256" key="1">
    <source>
        <dbReference type="SAM" id="MobiDB-lite"/>
    </source>
</evidence>
<reference evidence="3 5" key="2">
    <citation type="submission" date="2020-12" db="EMBL/GenBank/DDBJ databases">
        <title>FDA dAtabase for Regulatory Grade micrObial Sequences (FDA-ARGOS): Supporting development and validation of Infectious Disease Dx tests.</title>
        <authorList>
            <person name="Sproer C."/>
            <person name="Gronow S."/>
            <person name="Severitt S."/>
            <person name="Schroder I."/>
            <person name="Tallon L."/>
            <person name="Sadzewicz L."/>
            <person name="Zhao X."/>
            <person name="Boylan J."/>
            <person name="Ott S."/>
            <person name="Bowen H."/>
            <person name="Vavikolanu K."/>
            <person name="Mehta A."/>
            <person name="Aluvathingal J."/>
            <person name="Nadendla S."/>
            <person name="Lowell S."/>
            <person name="Myers T."/>
            <person name="Yan Y."/>
            <person name="Sichtig H."/>
        </authorList>
    </citation>
    <scope>NUCLEOTIDE SEQUENCE [LARGE SCALE GENOMIC DNA]</scope>
    <source>
        <strain evidence="3 5">FDAARGOS_869</strain>
    </source>
</reference>
<evidence type="ECO:0000313" key="4">
    <source>
        <dbReference type="Proteomes" id="UP000092575"/>
    </source>
</evidence>
<dbReference type="AlphaFoldDB" id="A0A1B8QQE2"/>
<sequence length="258" mass="29370">MFYHDLDDLPAQYPEHLILIDESQFNELKQDKKNSGFLLAKDKHYLIVPSIQEAQNHPITKELINQNNLKPNTLLLLNENEGAKRYLPYDVLIEKSLEFQMLQFTELCQHLGAKKVELIYEASSNEKSKTSAEASATIKSANMGAGASHQNESLNNAKTRKSSTFDGKHIDLTKAEELMKTGIFDGNNPVIAFYNTARNQTNKMQTQHIEFSASQKLTKQLKAFANADVPFLKTIANAEFEREVEQVQSWRVAYKVEF</sequence>
<dbReference type="Proteomes" id="UP000594834">
    <property type="component" value="Chromosome"/>
</dbReference>
<gene>
    <name evidence="2" type="ORF">A7456_09710</name>
    <name evidence="3" type="ORF">I6G26_10370</name>
</gene>
<dbReference type="RefSeq" id="WP_067007605.1">
    <property type="nucleotide sequence ID" value="NZ_CP065728.1"/>
</dbReference>